<gene>
    <name evidence="12" type="ORF">A3H68_00980</name>
</gene>
<proteinExistence type="inferred from homology"/>
<sequence>MVCKIPSGATLSYSEVASRAGNPPAARVVGAILKTNHDPKIPCHRVICKNGKIGGYNRGVVLKKARLKEEQRLSRV</sequence>
<dbReference type="Proteomes" id="UP000176429">
    <property type="component" value="Unassembled WGS sequence"/>
</dbReference>
<dbReference type="Gene3D" id="1.10.10.10">
    <property type="entry name" value="Winged helix-like DNA-binding domain superfamily/Winged helix DNA-binding domain"/>
    <property type="match status" value="1"/>
</dbReference>
<organism evidence="12 13">
    <name type="scientific">Candidatus Taylorbacteria bacterium RIFCSPLOWO2_02_FULL_46_40</name>
    <dbReference type="NCBI Taxonomy" id="1802329"/>
    <lineage>
        <taxon>Bacteria</taxon>
        <taxon>Candidatus Tayloriibacteriota</taxon>
    </lineage>
</organism>
<comment type="catalytic activity">
    <reaction evidence="10">
        <text>a 6-O-methyl-2'-deoxyguanosine in DNA + L-cysteinyl-[protein] = S-methyl-L-cysteinyl-[protein] + a 2'-deoxyguanosine in DNA</text>
        <dbReference type="Rhea" id="RHEA:24000"/>
        <dbReference type="Rhea" id="RHEA-COMP:10131"/>
        <dbReference type="Rhea" id="RHEA-COMP:10132"/>
        <dbReference type="Rhea" id="RHEA-COMP:11367"/>
        <dbReference type="Rhea" id="RHEA-COMP:11368"/>
        <dbReference type="ChEBI" id="CHEBI:29950"/>
        <dbReference type="ChEBI" id="CHEBI:82612"/>
        <dbReference type="ChEBI" id="CHEBI:85445"/>
        <dbReference type="ChEBI" id="CHEBI:85448"/>
        <dbReference type="EC" id="2.1.1.63"/>
    </reaction>
</comment>
<accession>A0A1G2P2E7</accession>
<evidence type="ECO:0000313" key="13">
    <source>
        <dbReference type="Proteomes" id="UP000176429"/>
    </source>
</evidence>
<comment type="catalytic activity">
    <reaction evidence="1">
        <text>a 4-O-methyl-thymidine in DNA + L-cysteinyl-[protein] = a thymidine in DNA + S-methyl-L-cysteinyl-[protein]</text>
        <dbReference type="Rhea" id="RHEA:53428"/>
        <dbReference type="Rhea" id="RHEA-COMP:10131"/>
        <dbReference type="Rhea" id="RHEA-COMP:10132"/>
        <dbReference type="Rhea" id="RHEA-COMP:13555"/>
        <dbReference type="Rhea" id="RHEA-COMP:13556"/>
        <dbReference type="ChEBI" id="CHEBI:29950"/>
        <dbReference type="ChEBI" id="CHEBI:82612"/>
        <dbReference type="ChEBI" id="CHEBI:137386"/>
        <dbReference type="ChEBI" id="CHEBI:137387"/>
        <dbReference type="EC" id="2.1.1.63"/>
    </reaction>
</comment>
<keyword evidence="8" id="KW-0227">DNA damage</keyword>
<keyword evidence="6" id="KW-0489">Methyltransferase</keyword>
<dbReference type="EMBL" id="MHSH01000004">
    <property type="protein sequence ID" value="OHA42517.1"/>
    <property type="molecule type" value="Genomic_DNA"/>
</dbReference>
<evidence type="ECO:0000313" key="12">
    <source>
        <dbReference type="EMBL" id="OHA42517.1"/>
    </source>
</evidence>
<dbReference type="InterPro" id="IPR036388">
    <property type="entry name" value="WH-like_DNA-bd_sf"/>
</dbReference>
<comment type="function">
    <text evidence="2">Involved in the cellular defense against the biological effects of O6-methylguanine (O6-MeG) and O4-methylthymine (O4-MeT) in DNA. Repairs the methylated nucleobase in DNA by stoichiometrically transferring the methyl group to a cysteine residue in the enzyme. This is a suicide reaction: the enzyme is irreversibly inactivated.</text>
</comment>
<dbReference type="AlphaFoldDB" id="A0A1G2P2E7"/>
<dbReference type="CDD" id="cd06445">
    <property type="entry name" value="ATase"/>
    <property type="match status" value="1"/>
</dbReference>
<dbReference type="GO" id="GO:0006281">
    <property type="term" value="P:DNA repair"/>
    <property type="evidence" value="ECO:0007669"/>
    <property type="project" value="UniProtKB-KW"/>
</dbReference>
<dbReference type="NCBIfam" id="TIGR00589">
    <property type="entry name" value="ogt"/>
    <property type="match status" value="1"/>
</dbReference>
<feature type="domain" description="Methylated-DNA-[protein]-cysteine S-methyltransferase DNA binding" evidence="11">
    <location>
        <begin position="2"/>
        <end position="71"/>
    </location>
</feature>
<dbReference type="PANTHER" id="PTHR46460:SF1">
    <property type="entry name" value="METHYLATED-DNA--PROTEIN-CYSTEINE METHYLTRANSFERASE"/>
    <property type="match status" value="1"/>
</dbReference>
<dbReference type="PANTHER" id="PTHR46460">
    <property type="entry name" value="METHYLATED-DNA--PROTEIN-CYSTEINE METHYLTRANSFERASE"/>
    <property type="match status" value="1"/>
</dbReference>
<dbReference type="InterPro" id="IPR001497">
    <property type="entry name" value="MethylDNA_cys_MeTrfase_AS"/>
</dbReference>
<evidence type="ECO:0000259" key="11">
    <source>
        <dbReference type="Pfam" id="PF01035"/>
    </source>
</evidence>
<dbReference type="GO" id="GO:0032259">
    <property type="term" value="P:methylation"/>
    <property type="evidence" value="ECO:0007669"/>
    <property type="project" value="UniProtKB-KW"/>
</dbReference>
<evidence type="ECO:0000256" key="7">
    <source>
        <dbReference type="ARBA" id="ARBA00022679"/>
    </source>
</evidence>
<evidence type="ECO:0000256" key="8">
    <source>
        <dbReference type="ARBA" id="ARBA00022763"/>
    </source>
</evidence>
<comment type="similarity">
    <text evidence="3">Belongs to the MGMT family.</text>
</comment>
<keyword evidence="7" id="KW-0808">Transferase</keyword>
<reference evidence="12 13" key="1">
    <citation type="journal article" date="2016" name="Nat. Commun.">
        <title>Thousands of microbial genomes shed light on interconnected biogeochemical processes in an aquifer system.</title>
        <authorList>
            <person name="Anantharaman K."/>
            <person name="Brown C.T."/>
            <person name="Hug L.A."/>
            <person name="Sharon I."/>
            <person name="Castelle C.J."/>
            <person name="Probst A.J."/>
            <person name="Thomas B.C."/>
            <person name="Singh A."/>
            <person name="Wilkins M.J."/>
            <person name="Karaoz U."/>
            <person name="Brodie E.L."/>
            <person name="Williams K.H."/>
            <person name="Hubbard S.S."/>
            <person name="Banfield J.F."/>
        </authorList>
    </citation>
    <scope>NUCLEOTIDE SEQUENCE [LARGE SCALE GENOMIC DNA]</scope>
</reference>
<evidence type="ECO:0000256" key="4">
    <source>
        <dbReference type="ARBA" id="ARBA00011918"/>
    </source>
</evidence>
<dbReference type="EC" id="2.1.1.63" evidence="4"/>
<evidence type="ECO:0000256" key="2">
    <source>
        <dbReference type="ARBA" id="ARBA00003317"/>
    </source>
</evidence>
<comment type="caution">
    <text evidence="12">The sequence shown here is derived from an EMBL/GenBank/DDBJ whole genome shotgun (WGS) entry which is preliminary data.</text>
</comment>
<name>A0A1G2P2E7_9BACT</name>
<dbReference type="PROSITE" id="PS00374">
    <property type="entry name" value="MGMT"/>
    <property type="match status" value="1"/>
</dbReference>
<evidence type="ECO:0000256" key="1">
    <source>
        <dbReference type="ARBA" id="ARBA00001286"/>
    </source>
</evidence>
<keyword evidence="9" id="KW-0234">DNA repair</keyword>
<dbReference type="InterPro" id="IPR036217">
    <property type="entry name" value="MethylDNA_cys_MeTrfase_DNAb"/>
</dbReference>
<evidence type="ECO:0000256" key="9">
    <source>
        <dbReference type="ARBA" id="ARBA00023204"/>
    </source>
</evidence>
<dbReference type="InterPro" id="IPR014048">
    <property type="entry name" value="MethylDNA_cys_MeTrfase_DNA-bd"/>
</dbReference>
<evidence type="ECO:0000256" key="6">
    <source>
        <dbReference type="ARBA" id="ARBA00022603"/>
    </source>
</evidence>
<protein>
    <recommendedName>
        <fullName evidence="5">Methylated-DNA--protein-cysteine methyltransferase</fullName>
        <ecNumber evidence="4">2.1.1.63</ecNumber>
    </recommendedName>
</protein>
<evidence type="ECO:0000256" key="10">
    <source>
        <dbReference type="ARBA" id="ARBA00049348"/>
    </source>
</evidence>
<dbReference type="SUPFAM" id="SSF46767">
    <property type="entry name" value="Methylated DNA-protein cysteine methyltransferase, C-terminal domain"/>
    <property type="match status" value="1"/>
</dbReference>
<dbReference type="GO" id="GO:0003908">
    <property type="term" value="F:methylated-DNA-[protein]-cysteine S-methyltransferase activity"/>
    <property type="evidence" value="ECO:0007669"/>
    <property type="project" value="UniProtKB-EC"/>
</dbReference>
<dbReference type="Pfam" id="PF01035">
    <property type="entry name" value="DNA_binding_1"/>
    <property type="match status" value="1"/>
</dbReference>
<evidence type="ECO:0000256" key="3">
    <source>
        <dbReference type="ARBA" id="ARBA00008711"/>
    </source>
</evidence>
<evidence type="ECO:0000256" key="5">
    <source>
        <dbReference type="ARBA" id="ARBA00015377"/>
    </source>
</evidence>